<dbReference type="EMBL" id="JAMTCJ010000001">
    <property type="protein sequence ID" value="MCP2174478.1"/>
    <property type="molecule type" value="Genomic_DNA"/>
</dbReference>
<evidence type="ECO:0000256" key="1">
    <source>
        <dbReference type="SAM" id="MobiDB-lite"/>
    </source>
</evidence>
<proteinExistence type="predicted"/>
<dbReference type="InterPro" id="IPR027372">
    <property type="entry name" value="Phytase-like_dom"/>
</dbReference>
<sequence>MHMVRKLLLAAGIASVVASSACSSSPDPTTGSDNGTATTGATASARDAVRLYTTDIPPLATIGGVTIGGSAFGSALTPVPGSRDEFYGLTDRGPNVDGRTDTEKVLPIPDFHPAIGRFRLSDGRAELTRTITLSGTDGAPLNGLVDPRADTGESLVDINGRALPRSDHGLDTEGLVALPDGTFWVSDEYGPYIVHFDATGKEIARLSPFDGTLPRELSLRTPNQGMEGLTVTPDGSTLVGVMQSALKTPGLKGSAKSVPLTRIVTVNLTTRAVSEYLYPLTDPQKTKVAVSEITALSNTRFIVDERDGRLEPGADKKLYVADIADATDVGPRSTVPGARYVADEGGLQIAGRAIETTVGVGTDTAAIETLRTAGIITATKKLDLDLGALVTRIDPSGAFFGHDKVEGVAVLDGGSTLVISNDSDFGLAGLADDTPPFALKPKILPDGKQDSGEILVVDTTRLPEAGN</sequence>
<evidence type="ECO:0000313" key="4">
    <source>
        <dbReference type="EMBL" id="MCP2174478.1"/>
    </source>
</evidence>
<feature type="region of interest" description="Disordered" evidence="1">
    <location>
        <begin position="20"/>
        <end position="41"/>
    </location>
</feature>
<dbReference type="PANTHER" id="PTHR37957:SF1">
    <property type="entry name" value="PHYTASE-LIKE DOMAIN-CONTAINING PROTEIN"/>
    <property type="match status" value="1"/>
</dbReference>
<reference evidence="4 5" key="1">
    <citation type="submission" date="2022-06" db="EMBL/GenBank/DDBJ databases">
        <title>Genomic Encyclopedia of Archaeal and Bacterial Type Strains, Phase II (KMG-II): from individual species to whole genera.</title>
        <authorList>
            <person name="Goeker M."/>
        </authorList>
    </citation>
    <scope>NUCLEOTIDE SEQUENCE [LARGE SCALE GENOMIC DNA]</scope>
    <source>
        <strain evidence="4 5">DSM 44693</strain>
    </source>
</reference>
<feature type="region of interest" description="Disordered" evidence="1">
    <location>
        <begin position="83"/>
        <end position="102"/>
    </location>
</feature>
<accession>A0ABT1H891</accession>
<feature type="chain" id="PRO_5045523969" description="Phytase-like domain-containing protein" evidence="2">
    <location>
        <begin position="22"/>
        <end position="467"/>
    </location>
</feature>
<dbReference type="PANTHER" id="PTHR37957">
    <property type="entry name" value="BLR7070 PROTEIN"/>
    <property type="match status" value="1"/>
</dbReference>
<evidence type="ECO:0000256" key="2">
    <source>
        <dbReference type="SAM" id="SignalP"/>
    </source>
</evidence>
<dbReference type="Pfam" id="PF13449">
    <property type="entry name" value="Phytase-like"/>
    <property type="match status" value="1"/>
</dbReference>
<dbReference type="PROSITE" id="PS51257">
    <property type="entry name" value="PROKAR_LIPOPROTEIN"/>
    <property type="match status" value="1"/>
</dbReference>
<name>A0ABT1H891_9NOCA</name>
<dbReference type="RefSeq" id="WP_253659539.1">
    <property type="nucleotide sequence ID" value="NZ_BAAAJQ010000001.1"/>
</dbReference>
<evidence type="ECO:0000313" key="5">
    <source>
        <dbReference type="Proteomes" id="UP001206895"/>
    </source>
</evidence>
<feature type="domain" description="Phytase-like" evidence="3">
    <location>
        <begin position="74"/>
        <end position="425"/>
    </location>
</feature>
<protein>
    <recommendedName>
        <fullName evidence="3">Phytase-like domain-containing protein</fullName>
    </recommendedName>
</protein>
<organism evidence="4 5">
    <name type="scientific">Williamsia maris</name>
    <dbReference type="NCBI Taxonomy" id="72806"/>
    <lineage>
        <taxon>Bacteria</taxon>
        <taxon>Bacillati</taxon>
        <taxon>Actinomycetota</taxon>
        <taxon>Actinomycetes</taxon>
        <taxon>Mycobacteriales</taxon>
        <taxon>Nocardiaceae</taxon>
        <taxon>Williamsia</taxon>
    </lineage>
</organism>
<keyword evidence="5" id="KW-1185">Reference proteome</keyword>
<keyword evidence="2" id="KW-0732">Signal</keyword>
<evidence type="ECO:0000259" key="3">
    <source>
        <dbReference type="Pfam" id="PF13449"/>
    </source>
</evidence>
<dbReference type="SUPFAM" id="SSF63829">
    <property type="entry name" value="Calcium-dependent phosphotriesterase"/>
    <property type="match status" value="1"/>
</dbReference>
<gene>
    <name evidence="4" type="ORF">LX13_000285</name>
</gene>
<comment type="caution">
    <text evidence="4">The sequence shown here is derived from an EMBL/GenBank/DDBJ whole genome shotgun (WGS) entry which is preliminary data.</text>
</comment>
<dbReference type="Proteomes" id="UP001206895">
    <property type="component" value="Unassembled WGS sequence"/>
</dbReference>
<feature type="signal peptide" evidence="2">
    <location>
        <begin position="1"/>
        <end position="21"/>
    </location>
</feature>